<dbReference type="PROSITE" id="PS50850">
    <property type="entry name" value="MFS"/>
    <property type="match status" value="1"/>
</dbReference>
<dbReference type="InterPro" id="IPR036259">
    <property type="entry name" value="MFS_trans_sf"/>
</dbReference>
<feature type="transmembrane region" description="Helical" evidence="6">
    <location>
        <begin position="21"/>
        <end position="43"/>
    </location>
</feature>
<dbReference type="RefSeq" id="WP_280760357.1">
    <property type="nucleotide sequence ID" value="NZ_JARXVC010000004.1"/>
</dbReference>
<feature type="transmembrane region" description="Helical" evidence="6">
    <location>
        <begin position="112"/>
        <end position="132"/>
    </location>
</feature>
<evidence type="ECO:0000256" key="3">
    <source>
        <dbReference type="ARBA" id="ARBA00022989"/>
    </source>
</evidence>
<feature type="transmembrane region" description="Helical" evidence="6">
    <location>
        <begin position="345"/>
        <end position="370"/>
    </location>
</feature>
<dbReference type="InterPro" id="IPR005829">
    <property type="entry name" value="Sugar_transporter_CS"/>
</dbReference>
<keyword evidence="9" id="KW-1185">Reference proteome</keyword>
<reference evidence="8 9" key="1">
    <citation type="submission" date="2023-04" db="EMBL/GenBank/DDBJ databases">
        <title>Forest soil microbial communities from Buena Vista Peninsula, Colon Province, Panama.</title>
        <authorList>
            <person name="Bouskill N."/>
        </authorList>
    </citation>
    <scope>NUCLEOTIDE SEQUENCE [LARGE SCALE GENOMIC DNA]</scope>
    <source>
        <strain evidence="8 9">CFH S0262</strain>
    </source>
</reference>
<dbReference type="PROSITE" id="PS00217">
    <property type="entry name" value="SUGAR_TRANSPORT_2"/>
    <property type="match status" value="1"/>
</dbReference>
<comment type="subcellular location">
    <subcellularLocation>
        <location evidence="1">Cell membrane</location>
        <topology evidence="1">Multi-pass membrane protein</topology>
    </subcellularLocation>
</comment>
<feature type="domain" description="Major facilitator superfamily (MFS) profile" evidence="7">
    <location>
        <begin position="21"/>
        <end position="437"/>
    </location>
</feature>
<keyword evidence="3 6" id="KW-1133">Transmembrane helix</keyword>
<accession>A0ABT6M9Q1</accession>
<keyword evidence="2 6" id="KW-0812">Transmembrane</keyword>
<dbReference type="Proteomes" id="UP001160334">
    <property type="component" value="Unassembled WGS sequence"/>
</dbReference>
<dbReference type="SUPFAM" id="SSF103473">
    <property type="entry name" value="MFS general substrate transporter"/>
    <property type="match status" value="1"/>
</dbReference>
<feature type="region of interest" description="Disordered" evidence="5">
    <location>
        <begin position="436"/>
        <end position="457"/>
    </location>
</feature>
<keyword evidence="4 6" id="KW-0472">Membrane</keyword>
<feature type="transmembrane region" description="Helical" evidence="6">
    <location>
        <begin position="173"/>
        <end position="195"/>
    </location>
</feature>
<proteinExistence type="predicted"/>
<sequence>MSIDLRERIDSSPMTRFQWGAVAICVLLNVLDGFDVLVMAFTAQSVSQEWGLSGAAVGLLLSAGLFGMAGGSLLLAPWADTIGRRRMILLCLVIASTGMLLSALSPNALTLGLLRALTGVGIGGILASSNVIASEYSSTRWRGLAVSLNSTGYAIGATLGGIIAVVLQNSFGWRSVFLFGGIWTAAIIPVALLGLPESLDFLLARRPANALARINKFAARIGQPQLSQLPEPIANDASQPEPTSKLRQLFSPELLRSTLLIWFAFFMIMFGFYFVTSWTPKLLVAAGLSANQGITGGVLLNLGGIFGATLLGALSARFALRSVLSAYMVIAGVLLVVFVPATTSIVVGFALGALIGVFANGCVAGLYAITPSVYGPSVRATGVGWGIGIGRIGAILSPIVAGKLLDLNWTPTQLYVLVAVAFVLGAVAVSRLRPESNKQAPAPAEPSTAGLLSGEPA</sequence>
<evidence type="ECO:0000256" key="6">
    <source>
        <dbReference type="SAM" id="Phobius"/>
    </source>
</evidence>
<evidence type="ECO:0000256" key="4">
    <source>
        <dbReference type="ARBA" id="ARBA00023136"/>
    </source>
</evidence>
<dbReference type="Gene3D" id="1.20.1250.20">
    <property type="entry name" value="MFS general substrate transporter like domains"/>
    <property type="match status" value="1"/>
</dbReference>
<evidence type="ECO:0000256" key="2">
    <source>
        <dbReference type="ARBA" id="ARBA00022692"/>
    </source>
</evidence>
<dbReference type="EMBL" id="JARXVC010000004">
    <property type="protein sequence ID" value="MDH6281033.1"/>
    <property type="molecule type" value="Genomic_DNA"/>
</dbReference>
<protein>
    <submittedName>
        <fullName evidence="8">Benzoate transport</fullName>
    </submittedName>
</protein>
<feature type="transmembrane region" description="Helical" evidence="6">
    <location>
        <begin position="254"/>
        <end position="274"/>
    </location>
</feature>
<name>A0ABT6M9Q1_9NOCA</name>
<feature type="transmembrane region" description="Helical" evidence="6">
    <location>
        <begin position="382"/>
        <end position="401"/>
    </location>
</feature>
<feature type="transmembrane region" description="Helical" evidence="6">
    <location>
        <begin position="318"/>
        <end position="339"/>
    </location>
</feature>
<dbReference type="PANTHER" id="PTHR23508:SF10">
    <property type="entry name" value="CARBOXYLIC ACID TRANSPORTER PROTEIN HOMOLOG"/>
    <property type="match status" value="1"/>
</dbReference>
<dbReference type="InterPro" id="IPR020846">
    <property type="entry name" value="MFS_dom"/>
</dbReference>
<feature type="transmembrane region" description="Helical" evidence="6">
    <location>
        <begin position="413"/>
        <end position="432"/>
    </location>
</feature>
<dbReference type="PANTHER" id="PTHR23508">
    <property type="entry name" value="CARBOXYLIC ACID TRANSPORTER PROTEIN HOMOLOG"/>
    <property type="match status" value="1"/>
</dbReference>
<dbReference type="CDD" id="cd17365">
    <property type="entry name" value="MFS_PcaK_like"/>
    <property type="match status" value="1"/>
</dbReference>
<evidence type="ECO:0000313" key="9">
    <source>
        <dbReference type="Proteomes" id="UP001160334"/>
    </source>
</evidence>
<organism evidence="8 9">
    <name type="scientific">Prescottella agglutinans</name>
    <dbReference type="NCBI Taxonomy" id="1644129"/>
    <lineage>
        <taxon>Bacteria</taxon>
        <taxon>Bacillati</taxon>
        <taxon>Actinomycetota</taxon>
        <taxon>Actinomycetes</taxon>
        <taxon>Mycobacteriales</taxon>
        <taxon>Nocardiaceae</taxon>
        <taxon>Prescottella</taxon>
    </lineage>
</organism>
<comment type="caution">
    <text evidence="8">The sequence shown here is derived from an EMBL/GenBank/DDBJ whole genome shotgun (WGS) entry which is preliminary data.</text>
</comment>
<evidence type="ECO:0000256" key="1">
    <source>
        <dbReference type="ARBA" id="ARBA00004651"/>
    </source>
</evidence>
<evidence type="ECO:0000259" key="7">
    <source>
        <dbReference type="PROSITE" id="PS50850"/>
    </source>
</evidence>
<feature type="transmembrane region" description="Helical" evidence="6">
    <location>
        <begin position="144"/>
        <end position="167"/>
    </location>
</feature>
<feature type="transmembrane region" description="Helical" evidence="6">
    <location>
        <begin position="87"/>
        <end position="106"/>
    </location>
</feature>
<dbReference type="InterPro" id="IPR011701">
    <property type="entry name" value="MFS"/>
</dbReference>
<feature type="transmembrane region" description="Helical" evidence="6">
    <location>
        <begin position="55"/>
        <end position="75"/>
    </location>
</feature>
<gene>
    <name evidence="8" type="ORF">M2280_002246</name>
</gene>
<evidence type="ECO:0000313" key="8">
    <source>
        <dbReference type="EMBL" id="MDH6281033.1"/>
    </source>
</evidence>
<dbReference type="Pfam" id="PF07690">
    <property type="entry name" value="MFS_1"/>
    <property type="match status" value="1"/>
</dbReference>
<evidence type="ECO:0000256" key="5">
    <source>
        <dbReference type="SAM" id="MobiDB-lite"/>
    </source>
</evidence>
<feature type="transmembrane region" description="Helical" evidence="6">
    <location>
        <begin position="294"/>
        <end position="311"/>
    </location>
</feature>